<proteinExistence type="predicted"/>
<keyword evidence="3" id="KW-1185">Reference proteome</keyword>
<evidence type="ECO:0000256" key="1">
    <source>
        <dbReference type="SAM" id="MobiDB-lite"/>
    </source>
</evidence>
<sequence length="115" mass="12869">MLISEKGKKFVEGLFHRSETGGDIENNLLFLKNKIISKKQSMLSQQKTTSFTSSKEDGASVSSNQCETETEDLETYQKDLKALISNMKKKNTDFQTANGKNVLISEKGKKLMEGL</sequence>
<feature type="region of interest" description="Disordered" evidence="1">
    <location>
        <begin position="41"/>
        <end position="71"/>
    </location>
</feature>
<dbReference type="VEuPathDB" id="VectorBase:GPAI005773"/>
<evidence type="ECO:0000313" key="2">
    <source>
        <dbReference type="EnsemblMetazoa" id="GPAI005773-PA"/>
    </source>
</evidence>
<feature type="compositionally biased region" description="Low complexity" evidence="1">
    <location>
        <begin position="44"/>
        <end position="53"/>
    </location>
</feature>
<name>A0A1A9Z6Z3_GLOPL</name>
<accession>A0A1A9Z6Z3</accession>
<dbReference type="AlphaFoldDB" id="A0A1A9Z6Z3"/>
<organism evidence="2 3">
    <name type="scientific">Glossina pallidipes</name>
    <name type="common">Tsetse fly</name>
    <dbReference type="NCBI Taxonomy" id="7398"/>
    <lineage>
        <taxon>Eukaryota</taxon>
        <taxon>Metazoa</taxon>
        <taxon>Ecdysozoa</taxon>
        <taxon>Arthropoda</taxon>
        <taxon>Hexapoda</taxon>
        <taxon>Insecta</taxon>
        <taxon>Pterygota</taxon>
        <taxon>Neoptera</taxon>
        <taxon>Endopterygota</taxon>
        <taxon>Diptera</taxon>
        <taxon>Brachycera</taxon>
        <taxon>Muscomorpha</taxon>
        <taxon>Hippoboscoidea</taxon>
        <taxon>Glossinidae</taxon>
        <taxon>Glossina</taxon>
    </lineage>
</organism>
<dbReference type="EnsemblMetazoa" id="GPAI005773-RA">
    <property type="protein sequence ID" value="GPAI005773-PA"/>
    <property type="gene ID" value="GPAI005773"/>
</dbReference>
<dbReference type="Proteomes" id="UP000092445">
    <property type="component" value="Unassembled WGS sequence"/>
</dbReference>
<protein>
    <submittedName>
        <fullName evidence="2">Uncharacterized protein</fullName>
    </submittedName>
</protein>
<evidence type="ECO:0000313" key="3">
    <source>
        <dbReference type="Proteomes" id="UP000092445"/>
    </source>
</evidence>
<reference evidence="2" key="2">
    <citation type="submission" date="2020-05" db="UniProtKB">
        <authorList>
            <consortium name="EnsemblMetazoa"/>
        </authorList>
    </citation>
    <scope>IDENTIFICATION</scope>
    <source>
        <strain evidence="2">IAEA</strain>
    </source>
</reference>
<reference evidence="3" key="1">
    <citation type="submission" date="2014-03" db="EMBL/GenBank/DDBJ databases">
        <authorList>
            <person name="Aksoy S."/>
            <person name="Warren W."/>
            <person name="Wilson R.K."/>
        </authorList>
    </citation>
    <scope>NUCLEOTIDE SEQUENCE [LARGE SCALE GENOMIC DNA]</scope>
    <source>
        <strain evidence="3">IAEA</strain>
    </source>
</reference>